<dbReference type="GeneID" id="77847518"/>
<dbReference type="RefSeq" id="WP_004293530.1">
    <property type="nucleotide sequence ID" value="NZ_CACRTC010000044.1"/>
</dbReference>
<dbReference type="EMBL" id="JAFBJK010000002">
    <property type="protein sequence ID" value="MBT8725101.1"/>
    <property type="molecule type" value="Genomic_DNA"/>
</dbReference>
<proteinExistence type="predicted"/>
<protein>
    <submittedName>
        <fullName evidence="3">Uncharacterized protein</fullName>
    </submittedName>
</protein>
<comment type="caution">
    <text evidence="3">The sequence shown here is derived from an EMBL/GenBank/DDBJ whole genome shotgun (WGS) entry which is preliminary data.</text>
</comment>
<evidence type="ECO:0000313" key="4">
    <source>
        <dbReference type="EMBL" id="RHE23236.1"/>
    </source>
</evidence>
<accession>A0A139KA32</accession>
<dbReference type="EMBL" id="QSJZ01000007">
    <property type="protein sequence ID" value="RHE23236.1"/>
    <property type="molecule type" value="Genomic_DNA"/>
</dbReference>
<dbReference type="AlphaFoldDB" id="A0A139KA32"/>
<reference evidence="2 7" key="2">
    <citation type="submission" date="2020-12" db="EMBL/GenBank/DDBJ databases">
        <title>Microorganisms.</title>
        <authorList>
            <person name="Matos J."/>
            <person name="Faleiro L."/>
            <person name="Duarte I."/>
        </authorList>
    </citation>
    <scope>NUCLEOTIDE SEQUENCE [LARGE SCALE GENOMIC DNA]</scope>
    <source>
        <strain evidence="2 7">PtFD3Pch2</strain>
    </source>
</reference>
<dbReference type="EMBL" id="QSVA01000005">
    <property type="protein sequence ID" value="RGN94934.1"/>
    <property type="molecule type" value="Genomic_DNA"/>
</dbReference>
<evidence type="ECO:0000313" key="5">
    <source>
        <dbReference type="Proteomes" id="UP000260759"/>
    </source>
</evidence>
<name>A0A139KA32_BACUN</name>
<dbReference type="Proteomes" id="UP000283601">
    <property type="component" value="Unassembled WGS sequence"/>
</dbReference>
<organism evidence="3 5">
    <name type="scientific">Bacteroides uniformis</name>
    <dbReference type="NCBI Taxonomy" id="820"/>
    <lineage>
        <taxon>Bacteria</taxon>
        <taxon>Pseudomonadati</taxon>
        <taxon>Bacteroidota</taxon>
        <taxon>Bacteroidia</taxon>
        <taxon>Bacteroidales</taxon>
        <taxon>Bacteroidaceae</taxon>
        <taxon>Bacteroides</taxon>
    </lineage>
</organism>
<dbReference type="Proteomes" id="UP000260759">
    <property type="component" value="Unassembled WGS sequence"/>
</dbReference>
<dbReference type="Proteomes" id="UP001196342">
    <property type="component" value="Unassembled WGS sequence"/>
</dbReference>
<sequence length="77" mass="7782">MAQNDFTEDKATLFGAGMVTVGVFGKTALITKGVGVVAATKAGVLAGGFICPPAAICIGLACVGAGLINHFGKRNWW</sequence>
<reference evidence="5 6" key="1">
    <citation type="submission" date="2018-08" db="EMBL/GenBank/DDBJ databases">
        <title>A genome reference for cultivated species of the human gut microbiota.</title>
        <authorList>
            <person name="Zou Y."/>
            <person name="Xue W."/>
            <person name="Luo G."/>
        </authorList>
    </citation>
    <scope>NUCLEOTIDE SEQUENCE [LARGE SCALE GENOMIC DNA]</scope>
    <source>
        <strain evidence="4 6">AM29-12AC</strain>
        <strain evidence="3 5">OM03-4</strain>
    </source>
</reference>
<feature type="transmembrane region" description="Helical" evidence="1">
    <location>
        <begin position="12"/>
        <end position="30"/>
    </location>
</feature>
<keyword evidence="1" id="KW-0472">Membrane</keyword>
<gene>
    <name evidence="4" type="ORF">DW758_10480</name>
    <name evidence="3" type="ORF">DXB37_07110</name>
    <name evidence="2" type="ORF">JQN06_02780</name>
</gene>
<evidence type="ECO:0000313" key="6">
    <source>
        <dbReference type="Proteomes" id="UP000283601"/>
    </source>
</evidence>
<evidence type="ECO:0000313" key="7">
    <source>
        <dbReference type="Proteomes" id="UP001196342"/>
    </source>
</evidence>
<keyword evidence="7" id="KW-1185">Reference proteome</keyword>
<evidence type="ECO:0000313" key="2">
    <source>
        <dbReference type="EMBL" id="MBT8725101.1"/>
    </source>
</evidence>
<evidence type="ECO:0000313" key="3">
    <source>
        <dbReference type="EMBL" id="RGN94934.1"/>
    </source>
</evidence>
<keyword evidence="1" id="KW-0812">Transmembrane</keyword>
<evidence type="ECO:0000256" key="1">
    <source>
        <dbReference type="SAM" id="Phobius"/>
    </source>
</evidence>
<keyword evidence="1" id="KW-1133">Transmembrane helix</keyword>
<feature type="transmembrane region" description="Helical" evidence="1">
    <location>
        <begin position="42"/>
        <end position="68"/>
    </location>
</feature>